<keyword evidence="1" id="KW-0472">Membrane</keyword>
<feature type="domain" description="TRAP C4-dicarboxylate transport system permease DctM subunit" evidence="2">
    <location>
        <begin position="116"/>
        <end position="561"/>
    </location>
</feature>
<feature type="transmembrane region" description="Helical" evidence="1">
    <location>
        <begin position="12"/>
        <end position="31"/>
    </location>
</feature>
<feature type="transmembrane region" description="Helical" evidence="1">
    <location>
        <begin position="373"/>
        <end position="391"/>
    </location>
</feature>
<feature type="transmembrane region" description="Helical" evidence="1">
    <location>
        <begin position="176"/>
        <end position="197"/>
    </location>
</feature>
<feature type="transmembrane region" description="Helical" evidence="1">
    <location>
        <begin position="456"/>
        <end position="473"/>
    </location>
</feature>
<dbReference type="EMBL" id="DTLB01000001">
    <property type="protein sequence ID" value="HFW31385.1"/>
    <property type="molecule type" value="Genomic_DNA"/>
</dbReference>
<dbReference type="InterPro" id="IPR010656">
    <property type="entry name" value="DctM"/>
</dbReference>
<feature type="transmembrane region" description="Helical" evidence="1">
    <location>
        <begin position="596"/>
        <end position="614"/>
    </location>
</feature>
<dbReference type="AlphaFoldDB" id="A0A7C3RJW3"/>
<feature type="transmembrane region" description="Helical" evidence="1">
    <location>
        <begin position="569"/>
        <end position="589"/>
    </location>
</feature>
<keyword evidence="1" id="KW-0812">Transmembrane</keyword>
<proteinExistence type="predicted"/>
<gene>
    <name evidence="3" type="ORF">ENW66_00305</name>
</gene>
<name>A0A7C3RJW3_ARCFL</name>
<evidence type="ECO:0000313" key="3">
    <source>
        <dbReference type="EMBL" id="HFW31385.1"/>
    </source>
</evidence>
<evidence type="ECO:0000256" key="1">
    <source>
        <dbReference type="SAM" id="Phobius"/>
    </source>
</evidence>
<dbReference type="PANTHER" id="PTHR43849">
    <property type="entry name" value="BLL3936 PROTEIN"/>
    <property type="match status" value="1"/>
</dbReference>
<feature type="transmembrane region" description="Helical" evidence="1">
    <location>
        <begin position="412"/>
        <end position="436"/>
    </location>
</feature>
<sequence>MEAEAKSNKFVSTTLFVFCLVYFVGAVYYYLTGYMGTMFWVLVLVPLAYIIYVLENLKNGTLYPRLGKLQYLIGSIYVVLCIFIALYLPMNYMELVYYRIGSYTLLDKFVGSALLLMMLEYARKEHKVLFGLVILLIVYCLFGDYFPGPFRTPGVSLERIITSSTIEIKLGMFGTYAQVGVGLIGAFLLLMGIARGFRVEKSLIKTIIGTFGKKQTLVPQTAVVSSMAVAMCTGSGAADSALVGQFTIPAMKRAGFPALYAAATEGSAALGGLIMPPVMAIAAFIMAEFLGVSYFEVVVRGFVLGFIYYIAIALTVYLLTLQYVKPGKMSGDLISQIGEVTMLDRLNTVAFFFSLILLIYLMGGLWWPEVRAALTTAFVLIIIASLLRLMFHNSYSPRERVRDLVRCLKNSIESYPILLADILLLLAILGILINLFTVSGWLLKLGMMLMDVGRESVLSLISLGFLLAFFLGFGLPPSAVYILTAVLVAPYFTYFGIDPWAAHFFVFLAAAISEFTPPVALIAAVTSRIAETSFVKTAFYTQKWILPIYLMIFAVISWPELVVEPGNQMLLAFGIVLSGLLTITIGSFGKLSRNRALDLILRSALIALGMVVLYYPEKTIPAMLAPVLLIVTAFAIRRTQKVSQYY</sequence>
<dbReference type="PANTHER" id="PTHR43849:SF2">
    <property type="entry name" value="BLL3936 PROTEIN"/>
    <property type="match status" value="1"/>
</dbReference>
<comment type="caution">
    <text evidence="3">The sequence shown here is derived from an EMBL/GenBank/DDBJ whole genome shotgun (WGS) entry which is preliminary data.</text>
</comment>
<dbReference type="Pfam" id="PF06808">
    <property type="entry name" value="DctM"/>
    <property type="match status" value="1"/>
</dbReference>
<feature type="transmembrane region" description="Helical" evidence="1">
    <location>
        <begin position="503"/>
        <end position="524"/>
    </location>
</feature>
<dbReference type="NCBIfam" id="TIGR02123">
    <property type="entry name" value="TRAP_fused"/>
    <property type="match status" value="1"/>
</dbReference>
<dbReference type="InterPro" id="IPR011853">
    <property type="entry name" value="TRAP_DctM-Dct_fused"/>
</dbReference>
<protein>
    <submittedName>
        <fullName evidence="3">TRAP transporter fused permease subunit</fullName>
    </submittedName>
</protein>
<feature type="transmembrane region" description="Helical" evidence="1">
    <location>
        <begin position="128"/>
        <end position="146"/>
    </location>
</feature>
<feature type="transmembrane region" description="Helical" evidence="1">
    <location>
        <begin position="69"/>
        <end position="90"/>
    </location>
</feature>
<keyword evidence="1" id="KW-1133">Transmembrane helix</keyword>
<feature type="transmembrane region" description="Helical" evidence="1">
    <location>
        <begin position="37"/>
        <end position="57"/>
    </location>
</feature>
<reference evidence="3" key="1">
    <citation type="journal article" date="2020" name="mSystems">
        <title>Genome- and Community-Level Interaction Insights into Carbon Utilization and Element Cycling Functions of Hydrothermarchaeota in Hydrothermal Sediment.</title>
        <authorList>
            <person name="Zhou Z."/>
            <person name="Liu Y."/>
            <person name="Xu W."/>
            <person name="Pan J."/>
            <person name="Luo Z.H."/>
            <person name="Li M."/>
        </authorList>
    </citation>
    <scope>NUCLEOTIDE SEQUENCE [LARGE SCALE GENOMIC DNA]</scope>
    <source>
        <strain evidence="3">SpSt-87</strain>
    </source>
</reference>
<evidence type="ECO:0000259" key="2">
    <source>
        <dbReference type="Pfam" id="PF06808"/>
    </source>
</evidence>
<organism evidence="3">
    <name type="scientific">Archaeoglobus fulgidus</name>
    <dbReference type="NCBI Taxonomy" id="2234"/>
    <lineage>
        <taxon>Archaea</taxon>
        <taxon>Methanobacteriati</taxon>
        <taxon>Methanobacteriota</taxon>
        <taxon>Archaeoglobi</taxon>
        <taxon>Archaeoglobales</taxon>
        <taxon>Archaeoglobaceae</taxon>
        <taxon>Archaeoglobus</taxon>
    </lineage>
</organism>
<accession>A0A7C3RJW3</accession>
<feature type="transmembrane region" description="Helical" evidence="1">
    <location>
        <begin position="480"/>
        <end position="497"/>
    </location>
</feature>
<feature type="transmembrane region" description="Helical" evidence="1">
    <location>
        <begin position="258"/>
        <end position="286"/>
    </location>
</feature>
<feature type="transmembrane region" description="Helical" evidence="1">
    <location>
        <begin position="620"/>
        <end position="636"/>
    </location>
</feature>
<feature type="transmembrane region" description="Helical" evidence="1">
    <location>
        <begin position="306"/>
        <end position="324"/>
    </location>
</feature>
<feature type="transmembrane region" description="Helical" evidence="1">
    <location>
        <begin position="345"/>
        <end position="367"/>
    </location>
</feature>
<feature type="transmembrane region" description="Helical" evidence="1">
    <location>
        <begin position="544"/>
        <end position="563"/>
    </location>
</feature>